<proteinExistence type="predicted"/>
<keyword evidence="5" id="KW-1185">Reference proteome</keyword>
<dbReference type="Gene3D" id="1.10.238.10">
    <property type="entry name" value="EF-hand"/>
    <property type="match status" value="1"/>
</dbReference>
<dbReference type="Proteomes" id="UP001382935">
    <property type="component" value="Chromosome"/>
</dbReference>
<evidence type="ECO:0000313" key="5">
    <source>
        <dbReference type="Proteomes" id="UP001382935"/>
    </source>
</evidence>
<dbReference type="InterPro" id="IPR011992">
    <property type="entry name" value="EF-hand-dom_pair"/>
</dbReference>
<feature type="region of interest" description="Disordered" evidence="1">
    <location>
        <begin position="22"/>
        <end position="72"/>
    </location>
</feature>
<feature type="signal peptide" evidence="2">
    <location>
        <begin position="1"/>
        <end position="19"/>
    </location>
</feature>
<dbReference type="InterPro" id="IPR002048">
    <property type="entry name" value="EF_hand_dom"/>
</dbReference>
<dbReference type="InterPro" id="IPR018247">
    <property type="entry name" value="EF_Hand_1_Ca_BS"/>
</dbReference>
<dbReference type="Pfam" id="PF13499">
    <property type="entry name" value="EF-hand_7"/>
    <property type="match status" value="1"/>
</dbReference>
<dbReference type="PROSITE" id="PS00018">
    <property type="entry name" value="EF_HAND_1"/>
    <property type="match status" value="1"/>
</dbReference>
<protein>
    <submittedName>
        <fullName evidence="4">EF-hand domain-containing protein</fullName>
    </submittedName>
</protein>
<gene>
    <name evidence="4" type="ORF">V6R86_07730</name>
</gene>
<evidence type="ECO:0000256" key="1">
    <source>
        <dbReference type="SAM" id="MobiDB-lite"/>
    </source>
</evidence>
<feature type="chain" id="PRO_5047314562" evidence="2">
    <location>
        <begin position="20"/>
        <end position="148"/>
    </location>
</feature>
<evidence type="ECO:0000313" key="4">
    <source>
        <dbReference type="EMBL" id="WWM70565.1"/>
    </source>
</evidence>
<accession>A0ABZ2G0X9</accession>
<sequence>MIKHALFGLLLASSTAAVAQTTQPATDPLAPGTPVTTPSGTTPATPATPADPATGTAATPATPAVPGGSATAAPTDVAGIVAAEWASYDVDSNKQLSKAEFTKWITTLQSANGGKAPTSAYLNGAFRSADTNKSGGVSEQELVKYLGS</sequence>
<dbReference type="SUPFAM" id="SSF47473">
    <property type="entry name" value="EF-hand"/>
    <property type="match status" value="1"/>
</dbReference>
<evidence type="ECO:0000259" key="3">
    <source>
        <dbReference type="Pfam" id="PF13499"/>
    </source>
</evidence>
<keyword evidence="2" id="KW-0732">Signal</keyword>
<evidence type="ECO:0000256" key="2">
    <source>
        <dbReference type="SAM" id="SignalP"/>
    </source>
</evidence>
<organism evidence="4 5">
    <name type="scientific">Sphingomonas kaistensis</name>
    <dbReference type="NCBI Taxonomy" id="298708"/>
    <lineage>
        <taxon>Bacteria</taxon>
        <taxon>Pseudomonadati</taxon>
        <taxon>Pseudomonadota</taxon>
        <taxon>Alphaproteobacteria</taxon>
        <taxon>Sphingomonadales</taxon>
        <taxon>Sphingomonadaceae</taxon>
        <taxon>Sphingomonas</taxon>
    </lineage>
</organism>
<feature type="domain" description="EF-hand" evidence="3">
    <location>
        <begin position="85"/>
        <end position="145"/>
    </location>
</feature>
<reference evidence="4 5" key="1">
    <citation type="submission" date="2024-02" db="EMBL/GenBank/DDBJ databases">
        <title>Full genome sequence of Sphingomonas kaistensis.</title>
        <authorList>
            <person name="Poletto B.L."/>
            <person name="Silva G."/>
            <person name="Galante D."/>
            <person name="Campos K.R."/>
            <person name="Santos M.B.N."/>
            <person name="Sacchi C.T."/>
        </authorList>
    </citation>
    <scope>NUCLEOTIDE SEQUENCE [LARGE SCALE GENOMIC DNA]</scope>
    <source>
        <strain evidence="4 5">MA4R</strain>
    </source>
</reference>
<dbReference type="EMBL" id="CP145607">
    <property type="protein sequence ID" value="WWM70565.1"/>
    <property type="molecule type" value="Genomic_DNA"/>
</dbReference>
<dbReference type="RefSeq" id="WP_338503425.1">
    <property type="nucleotide sequence ID" value="NZ_CP145607.1"/>
</dbReference>
<name>A0ABZ2G0X9_9SPHN</name>